<gene>
    <name evidence="1" type="ORF">SAMN04487771_100539</name>
</gene>
<dbReference type="EMBL" id="FOIL01000005">
    <property type="protein sequence ID" value="SET10599.1"/>
    <property type="molecule type" value="Genomic_DNA"/>
</dbReference>
<dbReference type="OrthoDB" id="2059494at2"/>
<dbReference type="STRING" id="1526.SAMN02910262_00855"/>
<sequence length="139" mass="16420">MAVVENDNLIEQVAILLQRRYNIFTEILNLTNDLLEAAGRRDDVSVSLLLDMRQESLEKCEENWQELRQLGENPSGEARYLKKLVFQDPDGIEPTNRMEHKILDLRVRLLDRIREVKEKDRMLSLNMAQEKSYYSGRNR</sequence>
<name>A0A1I0BUF2_9FIRM</name>
<dbReference type="AlphaFoldDB" id="A0A1I0BUF2"/>
<evidence type="ECO:0008006" key="3">
    <source>
        <dbReference type="Google" id="ProtNLM"/>
    </source>
</evidence>
<accession>A0A1I0BUF2</accession>
<dbReference type="eggNOG" id="ENOG50347KN">
    <property type="taxonomic scope" value="Bacteria"/>
</dbReference>
<protein>
    <recommendedName>
        <fullName evidence="3">Flagellar protein FliT</fullName>
    </recommendedName>
</protein>
<evidence type="ECO:0000313" key="2">
    <source>
        <dbReference type="Proteomes" id="UP000199820"/>
    </source>
</evidence>
<keyword evidence="2" id="KW-1185">Reference proteome</keyword>
<organism evidence="1 2">
    <name type="scientific">[Clostridium] aminophilum</name>
    <dbReference type="NCBI Taxonomy" id="1526"/>
    <lineage>
        <taxon>Bacteria</taxon>
        <taxon>Bacillati</taxon>
        <taxon>Bacillota</taxon>
        <taxon>Clostridia</taxon>
        <taxon>Lachnospirales</taxon>
        <taxon>Lachnospiraceae</taxon>
    </lineage>
</organism>
<evidence type="ECO:0000313" key="1">
    <source>
        <dbReference type="EMBL" id="SET10599.1"/>
    </source>
</evidence>
<proteinExistence type="predicted"/>
<dbReference type="Proteomes" id="UP000199820">
    <property type="component" value="Unassembled WGS sequence"/>
</dbReference>
<reference evidence="1 2" key="1">
    <citation type="submission" date="2016-10" db="EMBL/GenBank/DDBJ databases">
        <authorList>
            <person name="de Groot N.N."/>
        </authorList>
    </citation>
    <scope>NUCLEOTIDE SEQUENCE [LARGE SCALE GENOMIC DNA]</scope>
    <source>
        <strain evidence="1 2">KH1P1</strain>
    </source>
</reference>
<dbReference type="RefSeq" id="WP_074648599.1">
    <property type="nucleotide sequence ID" value="NZ_FOIL01000005.1"/>
</dbReference>